<evidence type="ECO:0000313" key="1">
    <source>
        <dbReference type="EMBL" id="MEV5507964.1"/>
    </source>
</evidence>
<dbReference type="CDD" id="cd01283">
    <property type="entry name" value="cytidine_deaminase"/>
    <property type="match status" value="1"/>
</dbReference>
<accession>A0ABV3JYN7</accession>
<dbReference type="SUPFAM" id="SSF53927">
    <property type="entry name" value="Cytidine deaminase-like"/>
    <property type="match status" value="1"/>
</dbReference>
<dbReference type="EMBL" id="JBFAUK010000011">
    <property type="protein sequence ID" value="MEV5507964.1"/>
    <property type="molecule type" value="Genomic_DNA"/>
</dbReference>
<organism evidence="1 2">
    <name type="scientific">Streptomyces orinoci</name>
    <name type="common">Streptoverticillium orinoci</name>
    <dbReference type="NCBI Taxonomy" id="67339"/>
    <lineage>
        <taxon>Bacteria</taxon>
        <taxon>Bacillati</taxon>
        <taxon>Actinomycetota</taxon>
        <taxon>Actinomycetes</taxon>
        <taxon>Kitasatosporales</taxon>
        <taxon>Streptomycetaceae</taxon>
        <taxon>Streptomyces</taxon>
    </lineage>
</organism>
<evidence type="ECO:0000313" key="2">
    <source>
        <dbReference type="Proteomes" id="UP001552594"/>
    </source>
</evidence>
<keyword evidence="2" id="KW-1185">Reference proteome</keyword>
<comment type="caution">
    <text evidence="1">The sequence shown here is derived from an EMBL/GenBank/DDBJ whole genome shotgun (WGS) entry which is preliminary data.</text>
</comment>
<proteinExistence type="predicted"/>
<protein>
    <submittedName>
        <fullName evidence="1">Cytidine deaminase</fullName>
        <ecNumber evidence="1">3.5.4.5</ecNumber>
    </submittedName>
</protein>
<dbReference type="EC" id="3.5.4.5" evidence="1"/>
<reference evidence="1 2" key="1">
    <citation type="submission" date="2024-06" db="EMBL/GenBank/DDBJ databases">
        <title>The Natural Products Discovery Center: Release of the First 8490 Sequenced Strains for Exploring Actinobacteria Biosynthetic Diversity.</title>
        <authorList>
            <person name="Kalkreuter E."/>
            <person name="Kautsar S.A."/>
            <person name="Yang D."/>
            <person name="Bader C.D."/>
            <person name="Teijaro C.N."/>
            <person name="Fluegel L."/>
            <person name="Davis C.M."/>
            <person name="Simpson J.R."/>
            <person name="Lauterbach L."/>
            <person name="Steele A.D."/>
            <person name="Gui C."/>
            <person name="Meng S."/>
            <person name="Li G."/>
            <person name="Viehrig K."/>
            <person name="Ye F."/>
            <person name="Su P."/>
            <person name="Kiefer A.F."/>
            <person name="Nichols A."/>
            <person name="Cepeda A.J."/>
            <person name="Yan W."/>
            <person name="Fan B."/>
            <person name="Jiang Y."/>
            <person name="Adhikari A."/>
            <person name="Zheng C.-J."/>
            <person name="Schuster L."/>
            <person name="Cowan T.M."/>
            <person name="Smanski M.J."/>
            <person name="Chevrette M.G."/>
            <person name="De Carvalho L.P.S."/>
            <person name="Shen B."/>
        </authorList>
    </citation>
    <scope>NUCLEOTIDE SEQUENCE [LARGE SCALE GENOMIC DNA]</scope>
    <source>
        <strain evidence="1 2">NPDC052347</strain>
    </source>
</reference>
<dbReference type="InterPro" id="IPR016193">
    <property type="entry name" value="Cytidine_deaminase-like"/>
</dbReference>
<dbReference type="NCBIfam" id="NF006155">
    <property type="entry name" value="PRK08298.1"/>
    <property type="match status" value="1"/>
</dbReference>
<dbReference type="Gene3D" id="3.40.140.10">
    <property type="entry name" value="Cytidine Deaminase, domain 2"/>
    <property type="match status" value="1"/>
</dbReference>
<sequence>MAVDQELVDAATELARARFPGQDWCGAAALRLDDGTILTSTAPEVPNNAVRLCHETGAICEAFKLGRRVVASVCVTAADGGRGYWILAPCGVCQERLFAHGPDVEVAVPEPADPRRWRTLRLRDVQPHWFARVFPEDVWPYTADDPQPPC</sequence>
<name>A0ABV3JYN7_STRON</name>
<dbReference type="GO" id="GO:0004126">
    <property type="term" value="F:cytidine deaminase activity"/>
    <property type="evidence" value="ECO:0007669"/>
    <property type="project" value="UniProtKB-EC"/>
</dbReference>
<dbReference type="Proteomes" id="UP001552594">
    <property type="component" value="Unassembled WGS sequence"/>
</dbReference>
<dbReference type="RefSeq" id="WP_109280161.1">
    <property type="nucleotide sequence ID" value="NZ_JBFAUK010000011.1"/>
</dbReference>
<gene>
    <name evidence="1" type="ORF">AB0L16_16020</name>
</gene>
<keyword evidence="1" id="KW-0378">Hydrolase</keyword>